<gene>
    <name evidence="1" type="ORF">B4127_0677</name>
</gene>
<name>A0AB34QQD2_BACPU</name>
<dbReference type="AlphaFoldDB" id="A0AB34QQD2"/>
<evidence type="ECO:0000313" key="2">
    <source>
        <dbReference type="Proteomes" id="UP000031978"/>
    </source>
</evidence>
<evidence type="ECO:0000313" key="1">
    <source>
        <dbReference type="EMBL" id="KIL13665.1"/>
    </source>
</evidence>
<comment type="caution">
    <text evidence="1">The sequence shown here is derived from an EMBL/GenBank/DDBJ whole genome shotgun (WGS) entry which is preliminary data.</text>
</comment>
<sequence>MLPLGNIIHEKRSSIRFIPFKYYNKISDRKKWVTFFS</sequence>
<organism evidence="1 2">
    <name type="scientific">Bacillus pumilus</name>
    <name type="common">Bacillus mesentericus</name>
    <dbReference type="NCBI Taxonomy" id="1408"/>
    <lineage>
        <taxon>Bacteria</taxon>
        <taxon>Bacillati</taxon>
        <taxon>Bacillota</taxon>
        <taxon>Bacilli</taxon>
        <taxon>Bacillales</taxon>
        <taxon>Bacillaceae</taxon>
        <taxon>Bacillus</taxon>
    </lineage>
</organism>
<protein>
    <submittedName>
        <fullName evidence="1">Uncharacterized protein</fullName>
    </submittedName>
</protein>
<proteinExistence type="predicted"/>
<accession>A0AB34QQD2</accession>
<reference evidence="1 2" key="1">
    <citation type="submission" date="2014-12" db="EMBL/GenBank/DDBJ databases">
        <title>Draft Genome Sequences of Five Spore-Forming Food Isolates of Bacillus pumilus.</title>
        <authorList>
            <person name="de Jong A."/>
            <person name="van Heel A.J."/>
            <person name="Montalban-Lopez M."/>
            <person name="Krawczyk A.O."/>
            <person name="Berendsen E.M."/>
            <person name="Wells-Bennik M."/>
            <person name="Kuipers O.P."/>
        </authorList>
    </citation>
    <scope>NUCLEOTIDE SEQUENCE [LARGE SCALE GENOMIC DNA]</scope>
    <source>
        <strain evidence="1 2">B4127</strain>
    </source>
</reference>
<dbReference type="Proteomes" id="UP000031978">
    <property type="component" value="Unassembled WGS sequence"/>
</dbReference>
<dbReference type="EMBL" id="JXCL01000038">
    <property type="protein sequence ID" value="KIL13665.1"/>
    <property type="molecule type" value="Genomic_DNA"/>
</dbReference>